<sequence>MHFFQIHVSGVAINSRFWTLMVRNVPEQDVGATSRSSYLASREIELLNSNTQTFHTAVKK</sequence>
<evidence type="ECO:0000313" key="2">
    <source>
        <dbReference type="Proteomes" id="UP001152888"/>
    </source>
</evidence>
<evidence type="ECO:0000313" key="1">
    <source>
        <dbReference type="EMBL" id="CAH1958070.1"/>
    </source>
</evidence>
<keyword evidence="2" id="KW-1185">Reference proteome</keyword>
<dbReference type="EMBL" id="CAKOFQ010006675">
    <property type="protein sequence ID" value="CAH1958070.1"/>
    <property type="molecule type" value="Genomic_DNA"/>
</dbReference>
<name>A0A9P0JQP2_ACAOB</name>
<comment type="caution">
    <text evidence="1">The sequence shown here is derived from an EMBL/GenBank/DDBJ whole genome shotgun (WGS) entry which is preliminary data.</text>
</comment>
<dbReference type="Proteomes" id="UP001152888">
    <property type="component" value="Unassembled WGS sequence"/>
</dbReference>
<organism evidence="1 2">
    <name type="scientific">Acanthoscelides obtectus</name>
    <name type="common">Bean weevil</name>
    <name type="synonym">Bruchus obtectus</name>
    <dbReference type="NCBI Taxonomy" id="200917"/>
    <lineage>
        <taxon>Eukaryota</taxon>
        <taxon>Metazoa</taxon>
        <taxon>Ecdysozoa</taxon>
        <taxon>Arthropoda</taxon>
        <taxon>Hexapoda</taxon>
        <taxon>Insecta</taxon>
        <taxon>Pterygota</taxon>
        <taxon>Neoptera</taxon>
        <taxon>Endopterygota</taxon>
        <taxon>Coleoptera</taxon>
        <taxon>Polyphaga</taxon>
        <taxon>Cucujiformia</taxon>
        <taxon>Chrysomeloidea</taxon>
        <taxon>Chrysomelidae</taxon>
        <taxon>Bruchinae</taxon>
        <taxon>Bruchini</taxon>
        <taxon>Acanthoscelides</taxon>
    </lineage>
</organism>
<dbReference type="AlphaFoldDB" id="A0A9P0JQP2"/>
<proteinExistence type="predicted"/>
<protein>
    <submittedName>
        <fullName evidence="1">Uncharacterized protein</fullName>
    </submittedName>
</protein>
<accession>A0A9P0JQP2</accession>
<reference evidence="1" key="1">
    <citation type="submission" date="2022-03" db="EMBL/GenBank/DDBJ databases">
        <authorList>
            <person name="Sayadi A."/>
        </authorList>
    </citation>
    <scope>NUCLEOTIDE SEQUENCE</scope>
</reference>
<gene>
    <name evidence="1" type="ORF">ACAOBT_LOCUS2449</name>
</gene>